<proteinExistence type="inferred from homology"/>
<evidence type="ECO:0000313" key="18">
    <source>
        <dbReference type="Proteomes" id="UP001165289"/>
    </source>
</evidence>
<keyword evidence="18" id="KW-1185">Reference proteome</keyword>
<dbReference type="PANTHER" id="PTHR13462">
    <property type="entry name" value="CALCIUM UNIPORTER PROTEIN, MITOCHONDRIAL"/>
    <property type="match status" value="1"/>
</dbReference>
<accession>A0AAV7JVP4</accession>
<comment type="similarity">
    <text evidence="2 15">Belongs to the MCU (TC 1.A.77) family.</text>
</comment>
<evidence type="ECO:0000256" key="15">
    <source>
        <dbReference type="RuleBase" id="RU367035"/>
    </source>
</evidence>
<evidence type="ECO:0000256" key="4">
    <source>
        <dbReference type="ARBA" id="ARBA00022568"/>
    </source>
</evidence>
<comment type="subcellular location">
    <subcellularLocation>
        <location evidence="1 15">Mitochondrion inner membrane</location>
        <topology evidence="1 15">Multi-pass membrane protein</topology>
    </subcellularLocation>
</comment>
<reference evidence="17 18" key="1">
    <citation type="journal article" date="2023" name="BMC Biol.">
        <title>The compact genome of the sponge Oopsacas minuta (Hexactinellida) is lacking key metazoan core genes.</title>
        <authorList>
            <person name="Santini S."/>
            <person name="Schenkelaars Q."/>
            <person name="Jourda C."/>
            <person name="Duchesne M."/>
            <person name="Belahbib H."/>
            <person name="Rocher C."/>
            <person name="Selva M."/>
            <person name="Riesgo A."/>
            <person name="Vervoort M."/>
            <person name="Leys S.P."/>
            <person name="Kodjabachian L."/>
            <person name="Le Bivic A."/>
            <person name="Borchiellini C."/>
            <person name="Claverie J.M."/>
            <person name="Renard E."/>
        </authorList>
    </citation>
    <scope>NUCLEOTIDE SEQUENCE [LARGE SCALE GENOMIC DNA]</scope>
    <source>
        <strain evidence="17">SPO-2</strain>
    </source>
</reference>
<keyword evidence="13 15" id="KW-0407">Ion channel</keyword>
<comment type="function">
    <text evidence="15">Mitochondrial inner membrane calcium uniporter that mediates calcium uptake into mitochondria. Mitochondrial calcium homeostasis plays key roles in cellular physiology and regulates cell bioenergetics, cytoplasmic calcium signals and activation of cell death pathways.</text>
</comment>
<dbReference type="GO" id="GO:0051560">
    <property type="term" value="P:mitochondrial calcium ion homeostasis"/>
    <property type="evidence" value="ECO:0007669"/>
    <property type="project" value="UniProtKB-UniRule"/>
</dbReference>
<evidence type="ECO:0000256" key="9">
    <source>
        <dbReference type="ARBA" id="ARBA00022989"/>
    </source>
</evidence>
<evidence type="ECO:0000256" key="5">
    <source>
        <dbReference type="ARBA" id="ARBA00022673"/>
    </source>
</evidence>
<dbReference type="AlphaFoldDB" id="A0AAV7JVP4"/>
<dbReference type="GO" id="GO:0005262">
    <property type="term" value="F:calcium channel activity"/>
    <property type="evidence" value="ECO:0007669"/>
    <property type="project" value="UniProtKB-UniRule"/>
</dbReference>
<evidence type="ECO:0000259" key="16">
    <source>
        <dbReference type="Pfam" id="PF04678"/>
    </source>
</evidence>
<protein>
    <recommendedName>
        <fullName evidence="15">Calcium uniporter protein</fullName>
    </recommendedName>
</protein>
<keyword evidence="6 15" id="KW-0812">Transmembrane</keyword>
<evidence type="ECO:0000256" key="3">
    <source>
        <dbReference type="ARBA" id="ARBA00022448"/>
    </source>
</evidence>
<organism evidence="17 18">
    <name type="scientific">Oopsacas minuta</name>
    <dbReference type="NCBI Taxonomy" id="111878"/>
    <lineage>
        <taxon>Eukaryota</taxon>
        <taxon>Metazoa</taxon>
        <taxon>Porifera</taxon>
        <taxon>Hexactinellida</taxon>
        <taxon>Hexasterophora</taxon>
        <taxon>Lyssacinosida</taxon>
        <taxon>Leucopsacidae</taxon>
        <taxon>Oopsacas</taxon>
    </lineage>
</organism>
<comment type="caution">
    <text evidence="17">The sequence shown here is derived from an EMBL/GenBank/DDBJ whole genome shotgun (WGS) entry which is preliminary data.</text>
</comment>
<dbReference type="InterPro" id="IPR039055">
    <property type="entry name" value="MCU_fam"/>
</dbReference>
<dbReference type="EMBL" id="JAKMXF010000297">
    <property type="protein sequence ID" value="KAI6652800.1"/>
    <property type="molecule type" value="Genomic_DNA"/>
</dbReference>
<gene>
    <name evidence="17" type="ORF">LOD99_4186</name>
</gene>
<dbReference type="Pfam" id="PF04678">
    <property type="entry name" value="MCU"/>
    <property type="match status" value="1"/>
</dbReference>
<dbReference type="GO" id="GO:1990246">
    <property type="term" value="C:uniplex complex"/>
    <property type="evidence" value="ECO:0007669"/>
    <property type="project" value="TreeGrafter"/>
</dbReference>
<evidence type="ECO:0000256" key="8">
    <source>
        <dbReference type="ARBA" id="ARBA00022837"/>
    </source>
</evidence>
<evidence type="ECO:0000256" key="6">
    <source>
        <dbReference type="ARBA" id="ARBA00022692"/>
    </source>
</evidence>
<evidence type="ECO:0000256" key="2">
    <source>
        <dbReference type="ARBA" id="ARBA00005653"/>
    </source>
</evidence>
<evidence type="ECO:0000256" key="7">
    <source>
        <dbReference type="ARBA" id="ARBA00022792"/>
    </source>
</evidence>
<keyword evidence="9 15" id="KW-1133">Transmembrane helix</keyword>
<evidence type="ECO:0000256" key="14">
    <source>
        <dbReference type="ARBA" id="ARBA00036634"/>
    </source>
</evidence>
<name>A0AAV7JVP4_9METZ</name>
<dbReference type="GO" id="GO:0036444">
    <property type="term" value="P:calcium import into the mitochondrion"/>
    <property type="evidence" value="ECO:0007669"/>
    <property type="project" value="TreeGrafter"/>
</dbReference>
<feature type="transmembrane region" description="Helical" evidence="15">
    <location>
        <begin position="235"/>
        <end position="253"/>
    </location>
</feature>
<keyword evidence="3 15" id="KW-0813">Transport</keyword>
<feature type="domain" description="Calcium uniporter protein C-terminal" evidence="16">
    <location>
        <begin position="81"/>
        <end position="288"/>
    </location>
</feature>
<keyword evidence="5 15" id="KW-0107">Calcium channel</keyword>
<comment type="domain">
    <text evidence="15">The selectivity filter, in which calcium ions are arranged in single file, is composed of two acidic rings separated by one helical turn along the central axis of the channel pore.</text>
</comment>
<dbReference type="GO" id="GO:0015292">
    <property type="term" value="F:uniporter activity"/>
    <property type="evidence" value="ECO:0007669"/>
    <property type="project" value="UniProtKB-UniRule"/>
</dbReference>
<evidence type="ECO:0000256" key="11">
    <source>
        <dbReference type="ARBA" id="ARBA00023128"/>
    </source>
</evidence>
<dbReference type="InterPro" id="IPR006769">
    <property type="entry name" value="MCU_C"/>
</dbReference>
<evidence type="ECO:0000313" key="17">
    <source>
        <dbReference type="EMBL" id="KAI6652800.1"/>
    </source>
</evidence>
<evidence type="ECO:0000256" key="1">
    <source>
        <dbReference type="ARBA" id="ARBA00004448"/>
    </source>
</evidence>
<keyword evidence="4 15" id="KW-0109">Calcium transport</keyword>
<keyword evidence="10 15" id="KW-0406">Ion transport</keyword>
<dbReference type="PANTHER" id="PTHR13462:SF10">
    <property type="entry name" value="CALCIUM UNIPORTER PROTEIN, MITOCHONDRIAL"/>
    <property type="match status" value="1"/>
</dbReference>
<keyword evidence="8 15" id="KW-0106">Calcium</keyword>
<keyword evidence="7 15" id="KW-0999">Mitochondrion inner membrane</keyword>
<keyword evidence="12 15" id="KW-0472">Membrane</keyword>
<dbReference type="Proteomes" id="UP001165289">
    <property type="component" value="Unassembled WGS sequence"/>
</dbReference>
<evidence type="ECO:0000256" key="12">
    <source>
        <dbReference type="ARBA" id="ARBA00023136"/>
    </source>
</evidence>
<evidence type="ECO:0000256" key="10">
    <source>
        <dbReference type="ARBA" id="ARBA00023065"/>
    </source>
</evidence>
<feature type="transmembrane region" description="Helical" evidence="15">
    <location>
        <begin position="203"/>
        <end position="229"/>
    </location>
</feature>
<comment type="catalytic activity">
    <reaction evidence="14">
        <text>Ca(2+)(in) = Ca(2+)(out)</text>
        <dbReference type="Rhea" id="RHEA:29671"/>
        <dbReference type="ChEBI" id="CHEBI:29108"/>
    </reaction>
</comment>
<sequence length="311" mass="36102">MFLRIIPSYFSRYHSIRSLLFKPCFFSSQSWHGFSENIELHLRDGYPCLKLPLVSRQGNVLLYLNPITDTVGSLVSHIRQEDRGLQQVELMSTEGDRFALSSPVKHLLFENFDLQLNDKRYRVNLTEQLKIKSGLDVSSELSNEIGEVKNSIHKLYVALNIDRRQLQLSHELTSRAEVLREQLEPSEEIKTVVETNAWRNTHIVIWSGLGIMGVNAGLVGYLTWFVLSWDIVEPFSYIITFSTSILFYIYFVLSRSDPSYPDARSRIFYLNFYKAAKKLKFNVEEYNSMKKELTEINMRLANLRSILPAIS</sequence>
<keyword evidence="11 15" id="KW-0496">Mitochondrion</keyword>
<evidence type="ECO:0000256" key="13">
    <source>
        <dbReference type="ARBA" id="ARBA00023303"/>
    </source>
</evidence>